<feature type="signal peptide" evidence="5">
    <location>
        <begin position="1"/>
        <end position="22"/>
    </location>
</feature>
<dbReference type="Pfam" id="PF00419">
    <property type="entry name" value="Fimbrial"/>
    <property type="match status" value="1"/>
</dbReference>
<comment type="similarity">
    <text evidence="2">Belongs to the fimbrial protein family.</text>
</comment>
<keyword evidence="4" id="KW-0281">Fimbrium</keyword>
<dbReference type="InterPro" id="IPR008966">
    <property type="entry name" value="Adhesion_dom_sf"/>
</dbReference>
<accession>A0A3D9UG46</accession>
<dbReference type="EMBL" id="QTUB01000001">
    <property type="protein sequence ID" value="REF28349.1"/>
    <property type="molecule type" value="Genomic_DNA"/>
</dbReference>
<dbReference type="Gene3D" id="2.60.40.3310">
    <property type="match status" value="1"/>
</dbReference>
<evidence type="ECO:0000259" key="6">
    <source>
        <dbReference type="Pfam" id="PF00419"/>
    </source>
</evidence>
<evidence type="ECO:0000256" key="3">
    <source>
        <dbReference type="ARBA" id="ARBA00022729"/>
    </source>
</evidence>
<dbReference type="GO" id="GO:0043709">
    <property type="term" value="P:cell adhesion involved in single-species biofilm formation"/>
    <property type="evidence" value="ECO:0007669"/>
    <property type="project" value="TreeGrafter"/>
</dbReference>
<dbReference type="PANTHER" id="PTHR33420">
    <property type="entry name" value="FIMBRIAL SUBUNIT ELFA-RELATED"/>
    <property type="match status" value="1"/>
</dbReference>
<dbReference type="RefSeq" id="WP_038269235.1">
    <property type="nucleotide sequence ID" value="NZ_QTUB01000001.1"/>
</dbReference>
<evidence type="ECO:0000256" key="1">
    <source>
        <dbReference type="ARBA" id="ARBA00004561"/>
    </source>
</evidence>
<evidence type="ECO:0000313" key="9">
    <source>
        <dbReference type="Proteomes" id="UP000256294"/>
    </source>
</evidence>
<organism evidence="8 9">
    <name type="scientific">Xenorhabdus cabanillasii</name>
    <dbReference type="NCBI Taxonomy" id="351673"/>
    <lineage>
        <taxon>Bacteria</taxon>
        <taxon>Pseudomonadati</taxon>
        <taxon>Pseudomonadota</taxon>
        <taxon>Gammaproteobacteria</taxon>
        <taxon>Enterobacterales</taxon>
        <taxon>Morganellaceae</taxon>
        <taxon>Xenorhabdus</taxon>
    </lineage>
</organism>
<dbReference type="InterPro" id="IPR050263">
    <property type="entry name" value="Bact_Fimbrial_Adh_Pro"/>
</dbReference>
<keyword evidence="3 5" id="KW-0732">Signal</keyword>
<dbReference type="InterPro" id="IPR036937">
    <property type="entry name" value="Adhesion_dom_fimbrial_sf"/>
</dbReference>
<proteinExistence type="inferred from homology"/>
<dbReference type="AlphaFoldDB" id="A0A3D9UG46"/>
<evidence type="ECO:0000313" key="8">
    <source>
        <dbReference type="EMBL" id="REF28349.1"/>
    </source>
</evidence>
<reference evidence="8 9" key="1">
    <citation type="submission" date="2018-08" db="EMBL/GenBank/DDBJ databases">
        <title>Genomic Encyclopedia of Archaeal and Bacterial Type Strains, Phase II (KMG-II): from individual species to whole genera.</title>
        <authorList>
            <person name="Goeker M."/>
        </authorList>
    </citation>
    <scope>NUCLEOTIDE SEQUENCE [LARGE SCALE GENOMIC DNA]</scope>
    <source>
        <strain evidence="8 9">DSM 17905</strain>
    </source>
</reference>
<dbReference type="InterPro" id="IPR000259">
    <property type="entry name" value="Adhesion_dom_fimbrial"/>
</dbReference>
<feature type="domain" description="MrkD-like receptor binding" evidence="7">
    <location>
        <begin position="50"/>
        <end position="175"/>
    </location>
</feature>
<feature type="domain" description="Fimbrial-type adhesion" evidence="6">
    <location>
        <begin position="202"/>
        <end position="338"/>
    </location>
</feature>
<evidence type="ECO:0000256" key="4">
    <source>
        <dbReference type="ARBA" id="ARBA00023263"/>
    </source>
</evidence>
<dbReference type="SUPFAM" id="SSF49401">
    <property type="entry name" value="Bacterial adhesins"/>
    <property type="match status" value="1"/>
</dbReference>
<evidence type="ECO:0000256" key="2">
    <source>
        <dbReference type="ARBA" id="ARBA00006671"/>
    </source>
</evidence>
<comment type="caution">
    <text evidence="8">The sequence shown here is derived from an EMBL/GenBank/DDBJ whole genome shotgun (WGS) entry which is preliminary data.</text>
</comment>
<gene>
    <name evidence="8" type="ORF">BDD26_3244</name>
</gene>
<keyword evidence="9" id="KW-1185">Reference proteome</keyword>
<dbReference type="InterPro" id="IPR054160">
    <property type="entry name" value="MrkD_recept-bd"/>
</dbReference>
<name>A0A3D9UG46_9GAMM</name>
<evidence type="ECO:0000259" key="7">
    <source>
        <dbReference type="Pfam" id="PF22003"/>
    </source>
</evidence>
<protein>
    <submittedName>
        <fullName evidence="8">Type 1 fimbria pilin</fullName>
    </submittedName>
</protein>
<comment type="subcellular location">
    <subcellularLocation>
        <location evidence="1">Fimbrium</location>
    </subcellularLocation>
</comment>
<dbReference type="Proteomes" id="UP000256294">
    <property type="component" value="Unassembled WGS sequence"/>
</dbReference>
<dbReference type="GO" id="GO:0009289">
    <property type="term" value="C:pilus"/>
    <property type="evidence" value="ECO:0007669"/>
    <property type="project" value="UniProtKB-SubCell"/>
</dbReference>
<dbReference type="Pfam" id="PF22003">
    <property type="entry name" value="MrkDrd"/>
    <property type="match status" value="1"/>
</dbReference>
<sequence>MVNGLKLLLANIFIIGMMSSFASQANYESYDCRYSLDFHSGTTRVSFGSHIVIPKNHPIGTTIKEIRLDQLGTKGHVVYCNRLVPASWDKPDFAPAHYNNDAIYESGVPGVGIRINNWGPTNYGIDWFPRKSTTPFTCPPPPRWPDYKYYCGQTWGYLTVQLIKIAPTTGSGIIEGRILTRARFGYGNIVHSFYLAETRVVTPTPSCSLTRKTMLVNMGEVRASEFRGINSTAGTKDFRLEFDCDPNAKVNIVLDGRPAKSGINNIWALDYSSDNVTATGIGLQILFYNQLLEMRKPIKANAEYVTHFSFPLRARYIQTHPRITPGKADVTTTVTLTYE</sequence>
<feature type="chain" id="PRO_5017691455" evidence="5">
    <location>
        <begin position="23"/>
        <end position="339"/>
    </location>
</feature>
<dbReference type="PANTHER" id="PTHR33420:SF12">
    <property type="entry name" value="FIMBRIN-LIKE PROTEIN FIMI-RELATED"/>
    <property type="match status" value="1"/>
</dbReference>
<dbReference type="Gene3D" id="2.60.40.1090">
    <property type="entry name" value="Fimbrial-type adhesion domain"/>
    <property type="match status" value="1"/>
</dbReference>
<evidence type="ECO:0000256" key="5">
    <source>
        <dbReference type="SAM" id="SignalP"/>
    </source>
</evidence>